<keyword evidence="2" id="KW-1185">Reference proteome</keyword>
<organism evidence="1 2">
    <name type="scientific">Gossypium klotzschianum</name>
    <dbReference type="NCBI Taxonomy" id="34286"/>
    <lineage>
        <taxon>Eukaryota</taxon>
        <taxon>Viridiplantae</taxon>
        <taxon>Streptophyta</taxon>
        <taxon>Embryophyta</taxon>
        <taxon>Tracheophyta</taxon>
        <taxon>Spermatophyta</taxon>
        <taxon>Magnoliopsida</taxon>
        <taxon>eudicotyledons</taxon>
        <taxon>Gunneridae</taxon>
        <taxon>Pentapetalae</taxon>
        <taxon>rosids</taxon>
        <taxon>malvids</taxon>
        <taxon>Malvales</taxon>
        <taxon>Malvaceae</taxon>
        <taxon>Malvoideae</taxon>
        <taxon>Gossypium</taxon>
    </lineage>
</organism>
<dbReference type="AlphaFoldDB" id="A0A7J8VVB8"/>
<dbReference type="EMBL" id="JABFAB010000012">
    <property type="protein sequence ID" value="MBA0666359.1"/>
    <property type="molecule type" value="Genomic_DNA"/>
</dbReference>
<accession>A0A7J8VVB8</accession>
<dbReference type="OrthoDB" id="1000264at2759"/>
<evidence type="ECO:0000313" key="1">
    <source>
        <dbReference type="EMBL" id="MBA0666359.1"/>
    </source>
</evidence>
<evidence type="ECO:0000313" key="2">
    <source>
        <dbReference type="Proteomes" id="UP000593573"/>
    </source>
</evidence>
<sequence length="62" mass="6963">MLQVSDVTKKEALLAFQNGLKLWVKQKIEQRGVQKLLEAMIDHKEDVVDSKGNGDNGGNRKL</sequence>
<gene>
    <name evidence="1" type="ORF">Goklo_002777</name>
</gene>
<name>A0A7J8VVB8_9ROSI</name>
<reference evidence="1 2" key="1">
    <citation type="journal article" date="2019" name="Genome Biol. Evol.">
        <title>Insights into the evolution of the New World diploid cottons (Gossypium, subgenus Houzingenia) based on genome sequencing.</title>
        <authorList>
            <person name="Grover C.E."/>
            <person name="Arick M.A. 2nd"/>
            <person name="Thrash A."/>
            <person name="Conover J.L."/>
            <person name="Sanders W.S."/>
            <person name="Peterson D.G."/>
            <person name="Frelichowski J.E."/>
            <person name="Scheffler J.A."/>
            <person name="Scheffler B.E."/>
            <person name="Wendel J.F."/>
        </authorList>
    </citation>
    <scope>NUCLEOTIDE SEQUENCE [LARGE SCALE GENOMIC DNA]</scope>
    <source>
        <strain evidence="1">57</strain>
        <tissue evidence="1">Leaf</tissue>
    </source>
</reference>
<dbReference type="Proteomes" id="UP000593573">
    <property type="component" value="Unassembled WGS sequence"/>
</dbReference>
<proteinExistence type="predicted"/>
<protein>
    <submittedName>
        <fullName evidence="1">Uncharacterized protein</fullName>
    </submittedName>
</protein>
<comment type="caution">
    <text evidence="1">The sequence shown here is derived from an EMBL/GenBank/DDBJ whole genome shotgun (WGS) entry which is preliminary data.</text>
</comment>